<feature type="signal peptide" evidence="2">
    <location>
        <begin position="1"/>
        <end position="23"/>
    </location>
</feature>
<feature type="transmembrane region" description="Helical" evidence="1">
    <location>
        <begin position="47"/>
        <end position="68"/>
    </location>
</feature>
<evidence type="ECO:0000313" key="3">
    <source>
        <dbReference type="EMBL" id="KKT65935.1"/>
    </source>
</evidence>
<feature type="chain" id="PRO_5002537955" evidence="2">
    <location>
        <begin position="24"/>
        <end position="168"/>
    </location>
</feature>
<name>A0A0G1J3Q6_9BACT</name>
<keyword evidence="1" id="KW-0812">Transmembrane</keyword>
<protein>
    <submittedName>
        <fullName evidence="3">Uncharacterized protein</fullName>
    </submittedName>
</protein>
<keyword evidence="1" id="KW-0472">Membrane</keyword>
<dbReference type="Proteomes" id="UP000034826">
    <property type="component" value="Unassembled WGS sequence"/>
</dbReference>
<keyword evidence="1" id="KW-1133">Transmembrane helix</keyword>
<reference evidence="3 4" key="1">
    <citation type="journal article" date="2015" name="Nature">
        <title>rRNA introns, odd ribosomes, and small enigmatic genomes across a large radiation of phyla.</title>
        <authorList>
            <person name="Brown C.T."/>
            <person name="Hug L.A."/>
            <person name="Thomas B.C."/>
            <person name="Sharon I."/>
            <person name="Castelle C.J."/>
            <person name="Singh A."/>
            <person name="Wilkins M.J."/>
            <person name="Williams K.H."/>
            <person name="Banfield J.F."/>
        </authorList>
    </citation>
    <scope>NUCLEOTIDE SEQUENCE [LARGE SCALE GENOMIC DNA]</scope>
</reference>
<keyword evidence="2" id="KW-0732">Signal</keyword>
<feature type="transmembrane region" description="Helical" evidence="1">
    <location>
        <begin position="106"/>
        <end position="125"/>
    </location>
</feature>
<gene>
    <name evidence="3" type="ORF">UW60_C0032G0017</name>
</gene>
<dbReference type="AlphaFoldDB" id="A0A0G1J3Q6"/>
<sequence>MKKFVVFALGLVSPLFFAPAALAHCPLCVAGAGAGITLSRWIGIDDSITGVWLAAFLGATAFWSEALIKDRELKLKLRPLIYIGIFLATIWSFYKFNLIVKHGEIFGMHKLTFGMLVGGVAFYLVDVIDDLLIKKYGKVFFPYQRIIVSLGTMLLLSIGIYILINYYI</sequence>
<dbReference type="EMBL" id="LCIY01000032">
    <property type="protein sequence ID" value="KKT65935.1"/>
    <property type="molecule type" value="Genomic_DNA"/>
</dbReference>
<organism evidence="3 4">
    <name type="scientific">Candidatus Woesebacteria bacterium GW2011_GWA2_44_33</name>
    <dbReference type="NCBI Taxonomy" id="1618564"/>
    <lineage>
        <taxon>Bacteria</taxon>
        <taxon>Candidatus Woeseibacteriota</taxon>
    </lineage>
</organism>
<evidence type="ECO:0000313" key="4">
    <source>
        <dbReference type="Proteomes" id="UP000034826"/>
    </source>
</evidence>
<evidence type="ECO:0000256" key="2">
    <source>
        <dbReference type="SAM" id="SignalP"/>
    </source>
</evidence>
<feature type="transmembrane region" description="Helical" evidence="1">
    <location>
        <begin position="80"/>
        <end position="100"/>
    </location>
</feature>
<accession>A0A0G1J3Q6</accession>
<feature type="transmembrane region" description="Helical" evidence="1">
    <location>
        <begin position="146"/>
        <end position="167"/>
    </location>
</feature>
<evidence type="ECO:0000256" key="1">
    <source>
        <dbReference type="SAM" id="Phobius"/>
    </source>
</evidence>
<proteinExistence type="predicted"/>
<comment type="caution">
    <text evidence="3">The sequence shown here is derived from an EMBL/GenBank/DDBJ whole genome shotgun (WGS) entry which is preliminary data.</text>
</comment>